<dbReference type="EMBL" id="LR134516">
    <property type="protein sequence ID" value="VEJ22015.1"/>
    <property type="molecule type" value="Genomic_DNA"/>
</dbReference>
<dbReference type="GO" id="GO:0016887">
    <property type="term" value="F:ATP hydrolysis activity"/>
    <property type="evidence" value="ECO:0007669"/>
    <property type="project" value="InterPro"/>
</dbReference>
<proteinExistence type="predicted"/>
<dbReference type="GO" id="GO:0016020">
    <property type="term" value="C:membrane"/>
    <property type="evidence" value="ECO:0007669"/>
    <property type="project" value="InterPro"/>
</dbReference>
<dbReference type="SMART" id="SM00382">
    <property type="entry name" value="AAA"/>
    <property type="match status" value="1"/>
</dbReference>
<evidence type="ECO:0000256" key="7">
    <source>
        <dbReference type="ARBA" id="ARBA00023065"/>
    </source>
</evidence>
<keyword evidence="1" id="KW-0813">Transport</keyword>
<evidence type="ECO:0000259" key="9">
    <source>
        <dbReference type="PROSITE" id="PS50893"/>
    </source>
</evidence>
<evidence type="ECO:0000256" key="8">
    <source>
        <dbReference type="ARBA" id="ARBA00023136"/>
    </source>
</evidence>
<sequence>MLELKNIHKQFGNKTVSDNISLSIENGKILAILGPSGCGKSTLLNIAAGLVQPDRGEIWINKQNHTFTPPEKRNIAMVFQDYALLPHLNTLDNVTFGLKMRGINAQEAKKRAEAALEEVGLSGENIRNINNLSGGEQQRVSLARALVTEPKLLLLDEPFSSLDTGLRQQLRQQTSQHIQRHNIPAILVTHDPEEAFDIADHLALMQGGRIVQYGTPNELLTAPTNAWSARLIGAINVKEKYYIPQQALHFQHSQGALSRILHIFRHPEYCRFTLLHPEHGAIILNLTWEFAMQYNLQINDELNLLIDEDKIIYFK</sequence>
<dbReference type="Gene3D" id="3.40.50.300">
    <property type="entry name" value="P-loop containing nucleotide triphosphate hydrolases"/>
    <property type="match status" value="1"/>
</dbReference>
<keyword evidence="2" id="KW-1003">Cell membrane</keyword>
<dbReference type="PROSITE" id="PS00211">
    <property type="entry name" value="ABC_TRANSPORTER_1"/>
    <property type="match status" value="1"/>
</dbReference>
<dbReference type="PANTHER" id="PTHR42781:SF4">
    <property type="entry name" value="SPERMIDINE_PUTRESCINE IMPORT ATP-BINDING PROTEIN POTA"/>
    <property type="match status" value="1"/>
</dbReference>
<dbReference type="PROSITE" id="PS50893">
    <property type="entry name" value="ABC_TRANSPORTER_2"/>
    <property type="match status" value="1"/>
</dbReference>
<dbReference type="InterPro" id="IPR015853">
    <property type="entry name" value="ABC_transpr_FbpC"/>
</dbReference>
<dbReference type="PANTHER" id="PTHR42781">
    <property type="entry name" value="SPERMIDINE/PUTRESCINE IMPORT ATP-BINDING PROTEIN POTA"/>
    <property type="match status" value="1"/>
</dbReference>
<protein>
    <submittedName>
        <fullName evidence="10">ABC transporter ATP-binding protein, amino acid</fullName>
        <ecNumber evidence="10">3.6.3.25</ecNumber>
    </submittedName>
</protein>
<evidence type="ECO:0000313" key="10">
    <source>
        <dbReference type="EMBL" id="VEJ22015.1"/>
    </source>
</evidence>
<name>A0A448UDP3_9NEIS</name>
<evidence type="ECO:0000256" key="4">
    <source>
        <dbReference type="ARBA" id="ARBA00022741"/>
    </source>
</evidence>
<dbReference type="GO" id="GO:0015408">
    <property type="term" value="F:ABC-type ferric iron transporter activity"/>
    <property type="evidence" value="ECO:0007669"/>
    <property type="project" value="InterPro"/>
</dbReference>
<dbReference type="FunFam" id="3.40.50.300:FF:000425">
    <property type="entry name" value="Probable ABC transporter, ATP-binding subunit"/>
    <property type="match status" value="1"/>
</dbReference>
<dbReference type="STRING" id="326522.BWD08_11060"/>
<evidence type="ECO:0000256" key="1">
    <source>
        <dbReference type="ARBA" id="ARBA00022448"/>
    </source>
</evidence>
<dbReference type="Proteomes" id="UP000268229">
    <property type="component" value="Chromosome"/>
</dbReference>
<keyword evidence="3" id="KW-0410">Iron transport</keyword>
<accession>A0A448UDP3</accession>
<dbReference type="AlphaFoldDB" id="A0A448UDP3"/>
<dbReference type="GO" id="GO:0005524">
    <property type="term" value="F:ATP binding"/>
    <property type="evidence" value="ECO:0007669"/>
    <property type="project" value="UniProtKB-KW"/>
</dbReference>
<dbReference type="InterPro" id="IPR050093">
    <property type="entry name" value="ABC_SmlMolc_Importer"/>
</dbReference>
<evidence type="ECO:0000313" key="11">
    <source>
        <dbReference type="Proteomes" id="UP000268229"/>
    </source>
</evidence>
<dbReference type="SUPFAM" id="SSF52540">
    <property type="entry name" value="P-loop containing nucleoside triphosphate hydrolases"/>
    <property type="match status" value="1"/>
</dbReference>
<dbReference type="GO" id="GO:0015697">
    <property type="term" value="P:quaternary ammonium group transport"/>
    <property type="evidence" value="ECO:0007669"/>
    <property type="project" value="UniProtKB-ARBA"/>
</dbReference>
<dbReference type="RefSeq" id="WP_126305020.1">
    <property type="nucleotide sequence ID" value="NZ_LR134516.1"/>
</dbReference>
<evidence type="ECO:0000256" key="5">
    <source>
        <dbReference type="ARBA" id="ARBA00022840"/>
    </source>
</evidence>
<keyword evidence="7" id="KW-0406">Ion transport</keyword>
<keyword evidence="8" id="KW-0472">Membrane</keyword>
<keyword evidence="10" id="KW-0378">Hydrolase</keyword>
<dbReference type="EC" id="3.6.3.25" evidence="10"/>
<dbReference type="Pfam" id="PF00005">
    <property type="entry name" value="ABC_tran"/>
    <property type="match status" value="1"/>
</dbReference>
<keyword evidence="6" id="KW-0408">Iron</keyword>
<dbReference type="CDD" id="cd03259">
    <property type="entry name" value="ABC_Carb_Solutes_like"/>
    <property type="match status" value="1"/>
</dbReference>
<feature type="domain" description="ABC transporter" evidence="9">
    <location>
        <begin position="2"/>
        <end position="232"/>
    </location>
</feature>
<evidence type="ECO:0000256" key="6">
    <source>
        <dbReference type="ARBA" id="ARBA00023004"/>
    </source>
</evidence>
<dbReference type="InterPro" id="IPR027417">
    <property type="entry name" value="P-loop_NTPase"/>
</dbReference>
<evidence type="ECO:0000256" key="2">
    <source>
        <dbReference type="ARBA" id="ARBA00022475"/>
    </source>
</evidence>
<dbReference type="InterPro" id="IPR003593">
    <property type="entry name" value="AAA+_ATPase"/>
</dbReference>
<keyword evidence="11" id="KW-1185">Reference proteome</keyword>
<gene>
    <name evidence="10" type="primary">cysA_2</name>
    <name evidence="10" type="ORF">NCTC12227_01788</name>
</gene>
<dbReference type="InterPro" id="IPR003439">
    <property type="entry name" value="ABC_transporter-like_ATP-bd"/>
</dbReference>
<dbReference type="OrthoDB" id="5298774at2"/>
<evidence type="ECO:0000256" key="3">
    <source>
        <dbReference type="ARBA" id="ARBA00022496"/>
    </source>
</evidence>
<reference evidence="10 11" key="1">
    <citation type="submission" date="2018-12" db="EMBL/GenBank/DDBJ databases">
        <authorList>
            <consortium name="Pathogen Informatics"/>
        </authorList>
    </citation>
    <scope>NUCLEOTIDE SEQUENCE [LARGE SCALE GENOMIC DNA]</scope>
    <source>
        <strain evidence="10 11">NCTC12227</strain>
    </source>
</reference>
<dbReference type="InterPro" id="IPR017871">
    <property type="entry name" value="ABC_transporter-like_CS"/>
</dbReference>
<dbReference type="KEGG" id="nani:NCTC12227_01788"/>
<keyword evidence="4" id="KW-0547">Nucleotide-binding</keyword>
<organism evidence="10 11">
    <name type="scientific">Neisseria animaloris</name>
    <dbReference type="NCBI Taxonomy" id="326522"/>
    <lineage>
        <taxon>Bacteria</taxon>
        <taxon>Pseudomonadati</taxon>
        <taxon>Pseudomonadota</taxon>
        <taxon>Betaproteobacteria</taxon>
        <taxon>Neisseriales</taxon>
        <taxon>Neisseriaceae</taxon>
        <taxon>Neisseria</taxon>
    </lineage>
</organism>
<keyword evidence="5 10" id="KW-0067">ATP-binding</keyword>